<feature type="chain" id="PRO_5045841271" evidence="1">
    <location>
        <begin position="21"/>
        <end position="334"/>
    </location>
</feature>
<keyword evidence="1" id="KW-0732">Signal</keyword>
<comment type="caution">
    <text evidence="2">The sequence shown here is derived from an EMBL/GenBank/DDBJ whole genome shotgun (WGS) entry which is preliminary data.</text>
</comment>
<dbReference type="RefSeq" id="WP_285368170.1">
    <property type="nucleotide sequence ID" value="NZ_JASSQD010000001.1"/>
</dbReference>
<protein>
    <submittedName>
        <fullName evidence="2">Uncharacterized protein</fullName>
    </submittedName>
</protein>
<accession>A0ABT7HCE0</accession>
<evidence type="ECO:0000313" key="3">
    <source>
        <dbReference type="Proteomes" id="UP001223547"/>
    </source>
</evidence>
<organism evidence="2 3">
    <name type="scientific">Marinobacter albus</name>
    <dbReference type="NCBI Taxonomy" id="3030833"/>
    <lineage>
        <taxon>Bacteria</taxon>
        <taxon>Pseudomonadati</taxon>
        <taxon>Pseudomonadota</taxon>
        <taxon>Gammaproteobacteria</taxon>
        <taxon>Pseudomonadales</taxon>
        <taxon>Marinobacteraceae</taxon>
        <taxon>Marinobacter</taxon>
    </lineage>
</organism>
<sequence length="334" mass="37659">MRLIMLFFAILSLASTNVHATEAVADYFQKYRWIENGVDFLKSRSLELAPVTSCKKLNAMFAEDDLTAIQKKREWEAYDDKLIPLTGVVQEVAEIPLSDDFLAIFKCSGSKSFVSDFTVRIPAHKSDLAYEMNVGEKRRVYVRLKDYSSRSGIETEMDYGSFAGGLDGCKPTLARIARSNGEIVYGCNDNDYLVRKIDVDMGEGTLERFYLVDLRETGDTDKNLVIYASGPVLKGESLYLHVNSQKEVIGHVSSAGSCVFENEKDLESPLSVLSDKDKERVASIRRMKNPTGREAINNYLQFKKDLTASNSDYSCEVRQLMHWVAIRNVFVLAK</sequence>
<proteinExistence type="predicted"/>
<dbReference type="Proteomes" id="UP001223547">
    <property type="component" value="Unassembled WGS sequence"/>
</dbReference>
<gene>
    <name evidence="2" type="ORF">QQF73_10505</name>
</gene>
<name>A0ABT7HCE0_9GAMM</name>
<dbReference type="EMBL" id="JASSQD010000001">
    <property type="protein sequence ID" value="MDK9558053.1"/>
    <property type="molecule type" value="Genomic_DNA"/>
</dbReference>
<feature type="signal peptide" evidence="1">
    <location>
        <begin position="1"/>
        <end position="20"/>
    </location>
</feature>
<evidence type="ECO:0000313" key="2">
    <source>
        <dbReference type="EMBL" id="MDK9558053.1"/>
    </source>
</evidence>
<reference evidence="2 3" key="1">
    <citation type="submission" date="2023-05" db="EMBL/GenBank/DDBJ databases">
        <title>Marinobacter albus sp. nov., a marine bacterium isolated from sand in a coastal intertidal zone of huludao.</title>
        <authorList>
            <person name="Deng T."/>
        </authorList>
    </citation>
    <scope>NUCLEOTIDE SEQUENCE [LARGE SCALE GENOMIC DNA]</scope>
    <source>
        <strain evidence="2 3">M216</strain>
    </source>
</reference>
<evidence type="ECO:0000256" key="1">
    <source>
        <dbReference type="SAM" id="SignalP"/>
    </source>
</evidence>
<keyword evidence="3" id="KW-1185">Reference proteome</keyword>